<dbReference type="AlphaFoldDB" id="A0A0E4FS85"/>
<name>A0A0E4FS85_9BRAD</name>
<evidence type="ECO:0000313" key="2">
    <source>
        <dbReference type="Proteomes" id="UP000063308"/>
    </source>
</evidence>
<gene>
    <name evidence="1" type="ORF">NK6_2291</name>
</gene>
<organism evidence="1 2">
    <name type="scientific">Bradyrhizobium diazoefficiens</name>
    <dbReference type="NCBI Taxonomy" id="1355477"/>
    <lineage>
        <taxon>Bacteria</taxon>
        <taxon>Pseudomonadati</taxon>
        <taxon>Pseudomonadota</taxon>
        <taxon>Alphaproteobacteria</taxon>
        <taxon>Hyphomicrobiales</taxon>
        <taxon>Nitrobacteraceae</taxon>
        <taxon>Bradyrhizobium</taxon>
    </lineage>
</organism>
<proteinExistence type="predicted"/>
<protein>
    <submittedName>
        <fullName evidence="1">Uncharacterized protein</fullName>
    </submittedName>
</protein>
<dbReference type="Proteomes" id="UP000063308">
    <property type="component" value="Chromosome"/>
</dbReference>
<reference evidence="1 2" key="1">
    <citation type="submission" date="2014-11" db="EMBL/GenBank/DDBJ databases">
        <title>Symbiosis island explosion on the genome of extra-slow-growing strains of soybean bradyrhizobia with massive insertion sequences.</title>
        <authorList>
            <person name="Iida T."/>
            <person name="Minamisawa K."/>
        </authorList>
    </citation>
    <scope>NUCLEOTIDE SEQUENCE [LARGE SCALE GENOMIC DNA]</scope>
    <source>
        <strain evidence="1 2">NK6</strain>
    </source>
</reference>
<accession>A0A0E4FS85</accession>
<dbReference type="EMBL" id="AP014685">
    <property type="protein sequence ID" value="BAR55472.1"/>
    <property type="molecule type" value="Genomic_DNA"/>
</dbReference>
<evidence type="ECO:0000313" key="1">
    <source>
        <dbReference type="EMBL" id="BAR55472.1"/>
    </source>
</evidence>
<sequence length="40" mass="4242">MLAVLSRAQIDRAVLVDTDIDETGALAAPIDGTISVMRSR</sequence>